<feature type="compositionally biased region" description="Basic and acidic residues" evidence="1">
    <location>
        <begin position="127"/>
        <end position="137"/>
    </location>
</feature>
<protein>
    <submittedName>
        <fullName evidence="3">Uncharacterized protein</fullName>
    </submittedName>
</protein>
<sequence>MHVLGNRFFDIIIVKALLYSSPIAPIHSFLRTMSHTHSRIWVAISAMLGQLPAAFNVAPIVLLLMFNTVACAMPTPGRRDAASDDDIENPNGSKQFLVVGAATGSVIALAIVVALVRWWRRKRAEEKVKGQKAEDRMPLSASFQPGELPALPYWPEQKNAKSEGIA</sequence>
<name>A0A8H7KKC4_AGABI</name>
<dbReference type="AlphaFoldDB" id="A0A8H7KKC4"/>
<keyword evidence="2" id="KW-0472">Membrane</keyword>
<proteinExistence type="predicted"/>
<feature type="transmembrane region" description="Helical" evidence="2">
    <location>
        <begin position="96"/>
        <end position="119"/>
    </location>
</feature>
<comment type="caution">
    <text evidence="3">The sequence shown here is derived from an EMBL/GenBank/DDBJ whole genome shotgun (WGS) entry which is preliminary data.</text>
</comment>
<evidence type="ECO:0000256" key="1">
    <source>
        <dbReference type="SAM" id="MobiDB-lite"/>
    </source>
</evidence>
<organism evidence="3 4">
    <name type="scientific">Agaricus bisporus var. burnettii</name>
    <dbReference type="NCBI Taxonomy" id="192524"/>
    <lineage>
        <taxon>Eukaryota</taxon>
        <taxon>Fungi</taxon>
        <taxon>Dikarya</taxon>
        <taxon>Basidiomycota</taxon>
        <taxon>Agaricomycotina</taxon>
        <taxon>Agaricomycetes</taxon>
        <taxon>Agaricomycetidae</taxon>
        <taxon>Agaricales</taxon>
        <taxon>Agaricineae</taxon>
        <taxon>Agaricaceae</taxon>
        <taxon>Agaricus</taxon>
    </lineage>
</organism>
<evidence type="ECO:0000256" key="2">
    <source>
        <dbReference type="SAM" id="Phobius"/>
    </source>
</evidence>
<evidence type="ECO:0000313" key="4">
    <source>
        <dbReference type="Proteomes" id="UP000629468"/>
    </source>
</evidence>
<accession>A0A8H7KKC4</accession>
<dbReference type="EMBL" id="JABXXO010000003">
    <property type="protein sequence ID" value="KAF7783045.1"/>
    <property type="molecule type" value="Genomic_DNA"/>
</dbReference>
<keyword evidence="2" id="KW-0812">Transmembrane</keyword>
<gene>
    <name evidence="3" type="ORF">Agabi119p4_2421</name>
</gene>
<feature type="region of interest" description="Disordered" evidence="1">
    <location>
        <begin position="127"/>
        <end position="166"/>
    </location>
</feature>
<feature type="transmembrane region" description="Helical" evidence="2">
    <location>
        <begin position="42"/>
        <end position="66"/>
    </location>
</feature>
<evidence type="ECO:0000313" key="3">
    <source>
        <dbReference type="EMBL" id="KAF7783045.1"/>
    </source>
</evidence>
<dbReference type="Proteomes" id="UP000629468">
    <property type="component" value="Unassembled WGS sequence"/>
</dbReference>
<keyword evidence="2" id="KW-1133">Transmembrane helix</keyword>
<reference evidence="3 4" key="1">
    <citation type="journal article" name="Sci. Rep.">
        <title>Telomere-to-telomere assembled and centromere annotated genomes of the two main subspecies of the button mushroom Agaricus bisporus reveal especially polymorphic chromosome ends.</title>
        <authorList>
            <person name="Sonnenberg A.S.M."/>
            <person name="Sedaghat-Telgerd N."/>
            <person name="Lavrijssen B."/>
            <person name="Ohm R.A."/>
            <person name="Hendrickx P.M."/>
            <person name="Scholtmeijer K."/>
            <person name="Baars J.J.P."/>
            <person name="van Peer A."/>
        </authorList>
    </citation>
    <scope>NUCLEOTIDE SEQUENCE [LARGE SCALE GENOMIC DNA]</scope>
    <source>
        <strain evidence="3 4">H119_p4</strain>
    </source>
</reference>